<sequence>MSPKESTAFSFEENKMWGLSMSPLISPIQKMVLYETKDKLYLIGSNNAQSSFRILHFDRSDHELLILDDKIRYSADYVHKFLKKINPDGSCGKISGYGIVGLVRFLEGYYMIMITRRKQVAAIGQHAIYKIEETVMKYIPSKPAVHPDETRYIKMFQNVDLRSNFYFSYSYDLTHTLQYHLSHLHPETETTPVWDVFASDDEPRPDFELSRPRFAERSPDPCNFRKPEFGNVLAGRVKPNEKFVWNSYLLEDLRESADSDWLLHITHGFVGQANISFYGRALYLTLIARRSRKYAGPRYQKRGANFEGYVANEVETEQILHDSSISSFEHGRFSSYVQMRGSVPAHWSQEVVKYVPKPQINIDIFDPYYAVAGMHFNQVLQRYGAPVMILNLVKVKEKKKHESLLREEIQQSTNYLNQFLPDDFKLEHIPFDMSRQNKKKDGNVMSKLAEISKYTIKKNGIFLTAKCNPRKDLLDIGGLTAKDGRRLQTGVTRVNCVDCLDRTNTAQFALGRCALGYQLYALGVVSEPKVDFDTDCAQKLEELYENHGDIIALQYGGSQLVHRVKTYRKIAPIRSQSRDIYMTLSRYYNNNFSDREKQDAMDVFLGIYRCEDGAKNLWDLGTDYYLHNSVPAGKLPCHRAPYSMWCDEEVLLSLPLALETTHKHRAIADLCELPAHDERVDIFQDQYRPHDLLTLEELHCHSLSMEGNKDPNPFEVRFRGRQQDEAPQNPSLAGDSTSSTLKNEKEDDDERDDEEDTDNDDYENFISQKVVPTEPTLETTPRKKSFAFEEAFHTMRETYGIELSDPSPRSALVYSKYANMDNFNDSFSSCFLESNNSSFQVDEPRLSAESLKVYENYLKNPSRLLLTDDKKLDFYRGHVSLRRFY</sequence>
<evidence type="ECO:0000256" key="3">
    <source>
        <dbReference type="ARBA" id="ARBA00023136"/>
    </source>
</evidence>
<keyword evidence="6" id="KW-1185">Reference proteome</keyword>
<feature type="region of interest" description="Disordered" evidence="4">
    <location>
        <begin position="722"/>
        <end position="781"/>
    </location>
</feature>
<feature type="compositionally biased region" description="Polar residues" evidence="4">
    <location>
        <begin position="725"/>
        <end position="741"/>
    </location>
</feature>
<protein>
    <submittedName>
        <fullName evidence="7">Polyphosphoinositide phosphatase</fullName>
    </submittedName>
</protein>
<evidence type="ECO:0000259" key="5">
    <source>
        <dbReference type="PROSITE" id="PS50275"/>
    </source>
</evidence>
<evidence type="ECO:0000256" key="1">
    <source>
        <dbReference type="ARBA" id="ARBA00004308"/>
    </source>
</evidence>
<dbReference type="GO" id="GO:0043813">
    <property type="term" value="F:phosphatidylinositol-3,5-bisphosphate 5-phosphatase activity"/>
    <property type="evidence" value="ECO:0007669"/>
    <property type="project" value="InterPro"/>
</dbReference>
<dbReference type="PANTHER" id="PTHR45738:SF5">
    <property type="entry name" value="POLYPHOSPHOINOSITIDE PHOSPHATASE"/>
    <property type="match status" value="1"/>
</dbReference>
<organism evidence="6 7">
    <name type="scientific">Galendromus occidentalis</name>
    <name type="common">western predatory mite</name>
    <dbReference type="NCBI Taxonomy" id="34638"/>
    <lineage>
        <taxon>Eukaryota</taxon>
        <taxon>Metazoa</taxon>
        <taxon>Ecdysozoa</taxon>
        <taxon>Arthropoda</taxon>
        <taxon>Chelicerata</taxon>
        <taxon>Arachnida</taxon>
        <taxon>Acari</taxon>
        <taxon>Parasitiformes</taxon>
        <taxon>Mesostigmata</taxon>
        <taxon>Gamasina</taxon>
        <taxon>Phytoseioidea</taxon>
        <taxon>Phytoseiidae</taxon>
        <taxon>Typhlodrominae</taxon>
        <taxon>Galendromus</taxon>
    </lineage>
</organism>
<dbReference type="GeneID" id="100908941"/>
<feature type="compositionally biased region" description="Acidic residues" evidence="4">
    <location>
        <begin position="746"/>
        <end position="763"/>
    </location>
</feature>
<dbReference type="InterPro" id="IPR002013">
    <property type="entry name" value="SAC_dom"/>
</dbReference>
<dbReference type="RefSeq" id="XP_018495844.1">
    <property type="nucleotide sequence ID" value="XM_018640328.1"/>
</dbReference>
<dbReference type="PANTHER" id="PTHR45738">
    <property type="entry name" value="POLYPHOSPHOINOSITIDE PHOSPHATASE"/>
    <property type="match status" value="1"/>
</dbReference>
<evidence type="ECO:0000256" key="2">
    <source>
        <dbReference type="ARBA" id="ARBA00022801"/>
    </source>
</evidence>
<gene>
    <name evidence="7" type="primary">LOC100908941</name>
</gene>
<dbReference type="GO" id="GO:0012505">
    <property type="term" value="C:endomembrane system"/>
    <property type="evidence" value="ECO:0007669"/>
    <property type="project" value="UniProtKB-SubCell"/>
</dbReference>
<dbReference type="InterPro" id="IPR043573">
    <property type="entry name" value="Fig4-like"/>
</dbReference>
<dbReference type="AlphaFoldDB" id="A0AAJ7L6P4"/>
<dbReference type="Proteomes" id="UP000694867">
    <property type="component" value="Unplaced"/>
</dbReference>
<reference evidence="7" key="1">
    <citation type="submission" date="2025-08" db="UniProtKB">
        <authorList>
            <consortium name="RefSeq"/>
        </authorList>
    </citation>
    <scope>IDENTIFICATION</scope>
</reference>
<feature type="domain" description="SAC" evidence="5">
    <location>
        <begin position="156"/>
        <end position="557"/>
    </location>
</feature>
<dbReference type="KEGG" id="goe:100908941"/>
<dbReference type="Pfam" id="PF02383">
    <property type="entry name" value="Syja_N"/>
    <property type="match status" value="1"/>
</dbReference>
<name>A0AAJ7L6P4_9ACAR</name>
<dbReference type="CTD" id="9896"/>
<keyword evidence="2" id="KW-0378">Hydrolase</keyword>
<comment type="subcellular location">
    <subcellularLocation>
        <location evidence="1">Endomembrane system</location>
    </subcellularLocation>
</comment>
<proteinExistence type="predicted"/>
<accession>A0AAJ7L6P4</accession>
<keyword evidence="3" id="KW-0472">Membrane</keyword>
<evidence type="ECO:0000313" key="6">
    <source>
        <dbReference type="Proteomes" id="UP000694867"/>
    </source>
</evidence>
<evidence type="ECO:0000256" key="4">
    <source>
        <dbReference type="SAM" id="MobiDB-lite"/>
    </source>
</evidence>
<dbReference type="PROSITE" id="PS50275">
    <property type="entry name" value="SAC"/>
    <property type="match status" value="1"/>
</dbReference>
<dbReference type="GO" id="GO:0046856">
    <property type="term" value="P:phosphatidylinositol dephosphorylation"/>
    <property type="evidence" value="ECO:0007669"/>
    <property type="project" value="InterPro"/>
</dbReference>
<evidence type="ECO:0000313" key="7">
    <source>
        <dbReference type="RefSeq" id="XP_018495844.1"/>
    </source>
</evidence>